<keyword evidence="2" id="KW-1185">Reference proteome</keyword>
<comment type="caution">
    <text evidence="1">The sequence shown here is derived from an EMBL/GenBank/DDBJ whole genome shotgun (WGS) entry which is preliminary data.</text>
</comment>
<protein>
    <submittedName>
        <fullName evidence="1">Uncharacterized protein</fullName>
    </submittedName>
</protein>
<proteinExistence type="predicted"/>
<dbReference type="AlphaFoldDB" id="A0A834SN87"/>
<dbReference type="EMBL" id="JAAIUW010000012">
    <property type="protein sequence ID" value="KAF7807595.1"/>
    <property type="molecule type" value="Genomic_DNA"/>
</dbReference>
<sequence>MDKIGERLQEGLGALIKVSQTKRIALYLEIRVDLMLEWGS</sequence>
<reference evidence="1" key="1">
    <citation type="submission" date="2020-09" db="EMBL/GenBank/DDBJ databases">
        <title>Genome-Enabled Discovery of Anthraquinone Biosynthesis in Senna tora.</title>
        <authorList>
            <person name="Kang S.-H."/>
            <person name="Pandey R.P."/>
            <person name="Lee C.-M."/>
            <person name="Sim J.-S."/>
            <person name="Jeong J.-T."/>
            <person name="Choi B.-S."/>
            <person name="Jung M."/>
            <person name="Ginzburg D."/>
            <person name="Zhao K."/>
            <person name="Won S.Y."/>
            <person name="Oh T.-J."/>
            <person name="Yu Y."/>
            <person name="Kim N.-H."/>
            <person name="Lee O.R."/>
            <person name="Lee T.-H."/>
            <person name="Bashyal P."/>
            <person name="Kim T.-S."/>
            <person name="Lee W.-H."/>
            <person name="Kawkins C."/>
            <person name="Kim C.-K."/>
            <person name="Kim J.S."/>
            <person name="Ahn B.O."/>
            <person name="Rhee S.Y."/>
            <person name="Sohng J.K."/>
        </authorList>
    </citation>
    <scope>NUCLEOTIDE SEQUENCE</scope>
    <source>
        <tissue evidence="1">Leaf</tissue>
    </source>
</reference>
<evidence type="ECO:0000313" key="1">
    <source>
        <dbReference type="EMBL" id="KAF7807595.1"/>
    </source>
</evidence>
<dbReference type="Proteomes" id="UP000634136">
    <property type="component" value="Unassembled WGS sequence"/>
</dbReference>
<gene>
    <name evidence="1" type="ORF">G2W53_039756</name>
</gene>
<organism evidence="1 2">
    <name type="scientific">Senna tora</name>
    <dbReference type="NCBI Taxonomy" id="362788"/>
    <lineage>
        <taxon>Eukaryota</taxon>
        <taxon>Viridiplantae</taxon>
        <taxon>Streptophyta</taxon>
        <taxon>Embryophyta</taxon>
        <taxon>Tracheophyta</taxon>
        <taxon>Spermatophyta</taxon>
        <taxon>Magnoliopsida</taxon>
        <taxon>eudicotyledons</taxon>
        <taxon>Gunneridae</taxon>
        <taxon>Pentapetalae</taxon>
        <taxon>rosids</taxon>
        <taxon>fabids</taxon>
        <taxon>Fabales</taxon>
        <taxon>Fabaceae</taxon>
        <taxon>Caesalpinioideae</taxon>
        <taxon>Cassia clade</taxon>
        <taxon>Senna</taxon>
    </lineage>
</organism>
<evidence type="ECO:0000313" key="2">
    <source>
        <dbReference type="Proteomes" id="UP000634136"/>
    </source>
</evidence>
<accession>A0A834SN87</accession>
<name>A0A834SN87_9FABA</name>